<feature type="compositionally biased region" description="Low complexity" evidence="16">
    <location>
        <begin position="547"/>
        <end position="570"/>
    </location>
</feature>
<evidence type="ECO:0000256" key="9">
    <source>
        <dbReference type="ARBA" id="ARBA00022968"/>
    </source>
</evidence>
<dbReference type="SUPFAM" id="SSF50978">
    <property type="entry name" value="WD40 repeat-like"/>
    <property type="match status" value="1"/>
</dbReference>
<dbReference type="GO" id="GO:0005096">
    <property type="term" value="F:GTPase activator activity"/>
    <property type="evidence" value="ECO:0007669"/>
    <property type="project" value="UniProtKB-KW"/>
</dbReference>
<feature type="region of interest" description="Disordered" evidence="16">
    <location>
        <begin position="504"/>
        <end position="706"/>
    </location>
</feature>
<keyword evidence="18" id="KW-1185">Reference proteome</keyword>
<dbReference type="Gene3D" id="2.130.10.10">
    <property type="entry name" value="YVTN repeat-like/Quinoprotein amine dehydrogenase"/>
    <property type="match status" value="1"/>
</dbReference>
<dbReference type="InterPro" id="IPR001680">
    <property type="entry name" value="WD40_rpt"/>
</dbReference>
<name>A0A1G4KHS6_9SACH</name>
<keyword evidence="8 15" id="KW-0653">Protein transport</keyword>
<dbReference type="GO" id="GO:0003400">
    <property type="term" value="P:regulation of COPII vesicle coating"/>
    <property type="evidence" value="ECO:0007669"/>
    <property type="project" value="UniProtKB-UniRule"/>
</dbReference>
<dbReference type="PANTHER" id="PTHR23284:SF0">
    <property type="entry name" value="PROLACTIN REGULATORY ELEMENT-BINDING PROTEIN"/>
    <property type="match status" value="1"/>
</dbReference>
<keyword evidence="9" id="KW-0735">Signal-anchor</keyword>
<feature type="compositionally biased region" description="Low complexity" evidence="16">
    <location>
        <begin position="628"/>
        <end position="641"/>
    </location>
</feature>
<feature type="compositionally biased region" description="Low complexity" evidence="16">
    <location>
        <begin position="424"/>
        <end position="441"/>
    </location>
</feature>
<evidence type="ECO:0000256" key="6">
    <source>
        <dbReference type="ARBA" id="ARBA00022824"/>
    </source>
</evidence>
<feature type="compositionally biased region" description="Low complexity" evidence="16">
    <location>
        <begin position="771"/>
        <end position="781"/>
    </location>
</feature>
<evidence type="ECO:0000256" key="7">
    <source>
        <dbReference type="ARBA" id="ARBA00022892"/>
    </source>
</evidence>
<evidence type="ECO:0000256" key="8">
    <source>
        <dbReference type="ARBA" id="ARBA00022927"/>
    </source>
</evidence>
<evidence type="ECO:0000256" key="3">
    <source>
        <dbReference type="ARBA" id="ARBA00022574"/>
    </source>
</evidence>
<evidence type="ECO:0000256" key="5">
    <source>
        <dbReference type="ARBA" id="ARBA00022737"/>
    </source>
</evidence>
<feature type="compositionally biased region" description="Polar residues" evidence="16">
    <location>
        <begin position="671"/>
        <end position="683"/>
    </location>
</feature>
<feature type="compositionally biased region" description="Polar residues" evidence="16">
    <location>
        <begin position="523"/>
        <end position="534"/>
    </location>
</feature>
<dbReference type="GO" id="GO:0015031">
    <property type="term" value="P:protein transport"/>
    <property type="evidence" value="ECO:0007669"/>
    <property type="project" value="UniProtKB-KW"/>
</dbReference>
<dbReference type="AlphaFoldDB" id="A0A1G4KHS6"/>
<evidence type="ECO:0000256" key="4">
    <source>
        <dbReference type="ARBA" id="ARBA00022692"/>
    </source>
</evidence>
<dbReference type="GO" id="GO:0000139">
    <property type="term" value="C:Golgi membrane"/>
    <property type="evidence" value="ECO:0007669"/>
    <property type="project" value="UniProtKB-SubCell"/>
</dbReference>
<keyword evidence="12" id="KW-0472">Membrane</keyword>
<evidence type="ECO:0000313" key="18">
    <source>
        <dbReference type="Proteomes" id="UP000191144"/>
    </source>
</evidence>
<feature type="compositionally biased region" description="Basic and acidic residues" evidence="16">
    <location>
        <begin position="837"/>
        <end position="853"/>
    </location>
</feature>
<dbReference type="InterPro" id="IPR015943">
    <property type="entry name" value="WD40/YVTN_repeat-like_dom_sf"/>
</dbReference>
<organism evidence="17 18">
    <name type="scientific">Lachancea meyersii CBS 8951</name>
    <dbReference type="NCBI Taxonomy" id="1266667"/>
    <lineage>
        <taxon>Eukaryota</taxon>
        <taxon>Fungi</taxon>
        <taxon>Dikarya</taxon>
        <taxon>Ascomycota</taxon>
        <taxon>Saccharomycotina</taxon>
        <taxon>Saccharomycetes</taxon>
        <taxon>Saccharomycetales</taxon>
        <taxon>Saccharomycetaceae</taxon>
        <taxon>Lachancea</taxon>
    </lineage>
</organism>
<comment type="function">
    <text evidence="15">Guanine nucleotide-exchange factor (GEF) required for the formation or budding of transport vesicles from the ER.</text>
</comment>
<evidence type="ECO:0000256" key="10">
    <source>
        <dbReference type="ARBA" id="ARBA00022989"/>
    </source>
</evidence>
<comment type="similarity">
    <text evidence="14 15">Belongs to the WD repeat SEC12 family.</text>
</comment>
<evidence type="ECO:0000256" key="2">
    <source>
        <dbReference type="ARBA" id="ARBA00022468"/>
    </source>
</evidence>
<evidence type="ECO:0000256" key="11">
    <source>
        <dbReference type="ARBA" id="ARBA00023034"/>
    </source>
</evidence>
<feature type="compositionally biased region" description="Basic and acidic residues" evidence="16">
    <location>
        <begin position="876"/>
        <end position="887"/>
    </location>
</feature>
<keyword evidence="2" id="KW-0343">GTPase activation</keyword>
<evidence type="ECO:0000256" key="13">
    <source>
        <dbReference type="ARBA" id="ARBA00023180"/>
    </source>
</evidence>
<comment type="subcellular location">
    <subcellularLocation>
        <location evidence="15">Endoplasmic reticulum membrane</location>
        <topology evidence="15">Single-pass type II membrane protein</topology>
    </subcellularLocation>
    <subcellularLocation>
        <location evidence="15">Golgi apparatus membrane</location>
        <topology evidence="15">Single-pass type II membrane protein</topology>
    </subcellularLocation>
</comment>
<dbReference type="FunFam" id="2.130.10.10:FF:000597">
    <property type="entry name" value="Guanine nucleotide-exchange factor SEC12"/>
    <property type="match status" value="1"/>
</dbReference>
<protein>
    <recommendedName>
        <fullName evidence="15">Guanine nucleotide-exchange factor SEC12</fullName>
    </recommendedName>
</protein>
<keyword evidence="10" id="KW-1133">Transmembrane helix</keyword>
<keyword evidence="7" id="KW-0931">ER-Golgi transport</keyword>
<dbReference type="SMART" id="SM00320">
    <property type="entry name" value="WD40"/>
    <property type="match status" value="3"/>
</dbReference>
<sequence>MKFQESVYSLGYPIYGARFLNDTVLLVTGGGGEGNNGIPNKLTALQVNFEKRKVIKRFRELTLDNNDDSPTTLDAANNIILMGCNESSAKIKAGQDNHHLRKYVFENDHLKFVASVDMDRSRTPEDYTKLTYMSQDGSVAAIASSKLPTVIRILNPALLSETYEIETGNDVKDLQFSPDGKVLSYITSSTLEVISIVTGRFIVRKTDFNENWALSKIRFIGEDTVVIAASLKKGNGIVLCKVSLKSGTTSVLKTKIVTTKIKGVTSMDVDLKGQLAALAGNDNSVLIVKLKSLTVSKFFKQVHSFAVTRVVFSPDGKVLASVSAANTIHAIRVPDNLAASTSFVEKLVKVLVNFVLMVALAAIVQVIYKHDLHQKTYRFALEKWSARNQPLSMIDEFRQTTLIGDVVSVETKTKAVPTREHSVTTPTFSTTTSETLTFTSEPESDAGADVPESLYSETLSSAISSGIPGEISASMGAVDYTSTSTGSTVNTHSFSRTFSSIPDLNLEHSASPTSKSTVEDLVTSESLNNKSEPTASGLLKETKVISETESSESPTTCVSKTSSASSATPSNVPLDADSLEPDTESEAALLSQKSSLERRLETTKLSSPAGSDREIIATGKSEGSAIESATPSKSPAFSKSAADVDDTQRESSDHVSTQTSTSRSADVAQSVKPSMSVGTMLTKKSSEEPKLHKAGSLTSKRSPTEDAKIAKDIAQSDVEYQKGLLASKTAAIASQLDESSTLASTTASTTESAELLVGISTTRDLQSSEFSASSALTSSWAGPSSAHTVEHVSSGIPDDFENKFTPDVSGQTEEVGDIEEATPDVASTDYDEPATVEELKPVAEVTAKTDNKLQDSAVEEPSSELLMSETGVSSETSKENDIEHDEL</sequence>
<dbReference type="InterPro" id="IPR036322">
    <property type="entry name" value="WD40_repeat_dom_sf"/>
</dbReference>
<dbReference type="EMBL" id="LT598480">
    <property type="protein sequence ID" value="SCV04022.1"/>
    <property type="molecule type" value="Genomic_DNA"/>
</dbReference>
<accession>A0A1G4KHS6</accession>
<proteinExistence type="inferred from homology"/>
<dbReference type="GO" id="GO:0006888">
    <property type="term" value="P:endoplasmic reticulum to Golgi vesicle-mediated transport"/>
    <property type="evidence" value="ECO:0007669"/>
    <property type="project" value="UniProtKB-UniRule"/>
</dbReference>
<evidence type="ECO:0000256" key="15">
    <source>
        <dbReference type="RuleBase" id="RU369019"/>
    </source>
</evidence>
<dbReference type="InterPro" id="IPR045260">
    <property type="entry name" value="Sec12-like"/>
</dbReference>
<dbReference type="GO" id="GO:0005085">
    <property type="term" value="F:guanyl-nucleotide exchange factor activity"/>
    <property type="evidence" value="ECO:0007669"/>
    <property type="project" value="InterPro"/>
</dbReference>
<dbReference type="Pfam" id="PF00400">
    <property type="entry name" value="WD40"/>
    <property type="match status" value="1"/>
</dbReference>
<feature type="compositionally biased region" description="Polar residues" evidence="16">
    <location>
        <begin position="504"/>
        <end position="516"/>
    </location>
</feature>
<keyword evidence="6 15" id="KW-0256">Endoplasmic reticulum</keyword>
<evidence type="ECO:0000256" key="14">
    <source>
        <dbReference type="ARBA" id="ARBA00061254"/>
    </source>
</evidence>
<gene>
    <name evidence="17" type="ORF">LAME_0H15126G</name>
</gene>
<keyword evidence="11" id="KW-0333">Golgi apparatus</keyword>
<keyword evidence="1 15" id="KW-0813">Transport</keyword>
<evidence type="ECO:0000256" key="1">
    <source>
        <dbReference type="ARBA" id="ARBA00022448"/>
    </source>
</evidence>
<dbReference type="OrthoDB" id="2013972at2759"/>
<feature type="region of interest" description="Disordered" evidence="16">
    <location>
        <begin position="771"/>
        <end position="887"/>
    </location>
</feature>
<feature type="region of interest" description="Disordered" evidence="16">
    <location>
        <begin position="417"/>
        <end position="449"/>
    </location>
</feature>
<dbReference type="PANTHER" id="PTHR23284">
    <property type="entry name" value="PROLACTIN REGULATORY ELEMENT BINDING PROTEIN"/>
    <property type="match status" value="1"/>
</dbReference>
<keyword evidence="13" id="KW-0325">Glycoprotein</keyword>
<keyword evidence="5 15" id="KW-0677">Repeat</keyword>
<dbReference type="Proteomes" id="UP000191144">
    <property type="component" value="Chromosome H"/>
</dbReference>
<evidence type="ECO:0000256" key="12">
    <source>
        <dbReference type="ARBA" id="ARBA00023136"/>
    </source>
</evidence>
<keyword evidence="3 15" id="KW-0853">WD repeat</keyword>
<feature type="compositionally biased region" description="Polar residues" evidence="16">
    <location>
        <begin position="654"/>
        <end position="664"/>
    </location>
</feature>
<evidence type="ECO:0000256" key="16">
    <source>
        <dbReference type="SAM" id="MobiDB-lite"/>
    </source>
</evidence>
<keyword evidence="4" id="KW-0812">Transmembrane</keyword>
<reference evidence="18" key="1">
    <citation type="submission" date="2016-03" db="EMBL/GenBank/DDBJ databases">
        <authorList>
            <person name="Devillers Hugo."/>
        </authorList>
    </citation>
    <scope>NUCLEOTIDE SEQUENCE [LARGE SCALE GENOMIC DNA]</scope>
</reference>
<dbReference type="GO" id="GO:0005789">
    <property type="term" value="C:endoplasmic reticulum membrane"/>
    <property type="evidence" value="ECO:0007669"/>
    <property type="project" value="UniProtKB-SubCell"/>
</dbReference>
<evidence type="ECO:0000313" key="17">
    <source>
        <dbReference type="EMBL" id="SCV04022.1"/>
    </source>
</evidence>